<dbReference type="CDD" id="cd00098">
    <property type="entry name" value="IgC1"/>
    <property type="match status" value="2"/>
</dbReference>
<dbReference type="InterPro" id="IPR050504">
    <property type="entry name" value="IgSF_BTN/MOG"/>
</dbReference>
<dbReference type="FunFam" id="2.60.40.10:FF:000142">
    <property type="entry name" value="V-set domain-containing T-cell activation inhibitor 1"/>
    <property type="match status" value="2"/>
</dbReference>
<dbReference type="PROSITE" id="PS50835">
    <property type="entry name" value="IG_LIKE"/>
    <property type="match status" value="4"/>
</dbReference>
<reference evidence="15" key="1">
    <citation type="submission" date="2024-04" db="EMBL/GenBank/DDBJ databases">
        <title>Salinicola lusitanus LLJ914,a marine bacterium isolated from the Okinawa Trough.</title>
        <authorList>
            <person name="Li J."/>
        </authorList>
    </citation>
    <scope>NUCLEOTIDE SEQUENCE [LARGE SCALE GENOMIC DNA]</scope>
</reference>
<evidence type="ECO:0000256" key="9">
    <source>
        <dbReference type="ARBA" id="ARBA00038221"/>
    </source>
</evidence>
<dbReference type="GO" id="GO:0005102">
    <property type="term" value="F:signaling receptor binding"/>
    <property type="evidence" value="ECO:0007669"/>
    <property type="project" value="TreeGrafter"/>
</dbReference>
<dbReference type="GO" id="GO:0009897">
    <property type="term" value="C:external side of plasma membrane"/>
    <property type="evidence" value="ECO:0007669"/>
    <property type="project" value="TreeGrafter"/>
</dbReference>
<dbReference type="PANTHER" id="PTHR24100:SF151">
    <property type="entry name" value="ICOS LIGAND"/>
    <property type="match status" value="1"/>
</dbReference>
<dbReference type="SMART" id="SM00409">
    <property type="entry name" value="IG"/>
    <property type="match status" value="4"/>
</dbReference>
<evidence type="ECO:0000256" key="12">
    <source>
        <dbReference type="SAM" id="Phobius"/>
    </source>
</evidence>
<dbReference type="SMART" id="SM00407">
    <property type="entry name" value="IGc1"/>
    <property type="match status" value="2"/>
</dbReference>
<evidence type="ECO:0000256" key="8">
    <source>
        <dbReference type="ARBA" id="ARBA00023319"/>
    </source>
</evidence>
<comment type="caution">
    <text evidence="14">The sequence shown here is derived from an EMBL/GenBank/DDBJ whole genome shotgun (WGS) entry which is preliminary data.</text>
</comment>
<comment type="subcellular location">
    <subcellularLocation>
        <location evidence="1">Membrane</location>
    </subcellularLocation>
</comment>
<evidence type="ECO:0000256" key="3">
    <source>
        <dbReference type="ARBA" id="ARBA00022729"/>
    </source>
</evidence>
<keyword evidence="5 12" id="KW-0472">Membrane</keyword>
<dbReference type="Pfam" id="PF22705">
    <property type="entry name" value="C2-set_3"/>
    <property type="match status" value="2"/>
</dbReference>
<evidence type="ECO:0000256" key="2">
    <source>
        <dbReference type="ARBA" id="ARBA00022692"/>
    </source>
</evidence>
<organism evidence="14 15">
    <name type="scientific">Mugilogobius chulae</name>
    <name type="common">yellowstripe goby</name>
    <dbReference type="NCBI Taxonomy" id="88201"/>
    <lineage>
        <taxon>Eukaryota</taxon>
        <taxon>Metazoa</taxon>
        <taxon>Chordata</taxon>
        <taxon>Craniata</taxon>
        <taxon>Vertebrata</taxon>
        <taxon>Euteleostomi</taxon>
        <taxon>Actinopterygii</taxon>
        <taxon>Neopterygii</taxon>
        <taxon>Teleostei</taxon>
        <taxon>Neoteleostei</taxon>
        <taxon>Acanthomorphata</taxon>
        <taxon>Gobiaria</taxon>
        <taxon>Gobiiformes</taxon>
        <taxon>Gobioidei</taxon>
        <taxon>Gobiidae</taxon>
        <taxon>Gobionellinae</taxon>
        <taxon>Mugilogobius</taxon>
    </lineage>
</organism>
<dbReference type="InterPro" id="IPR036179">
    <property type="entry name" value="Ig-like_dom_sf"/>
</dbReference>
<feature type="compositionally biased region" description="Basic and acidic residues" evidence="11">
    <location>
        <begin position="454"/>
        <end position="468"/>
    </location>
</feature>
<sequence length="1015" mass="116054">MDSSSVSVDSPVKGQNTMIAPSQPIIVSVGSDVTLPCQLDSVKDLRNMVVEWARQDLTPRYVHIRRDGLDLLIDQNPLYLGRTALSESRLQKGDMTLSLTRVKLSDRGTYRCYIPQMDIEAEVTLLVVSVAPPSVSLTKERSGSLVLRCESRGWYPKPELEWLDSEGTVLLRTEAQKEASDELFSVSSRLSVEQKHGNTFTCRVRQKESGQTRETQLILTDEFLEACSSCAVAWVLFGLFLCLVAAGVAAAFVLWKLKMKKTGNVTRTDIKEKDCEEAVPMLKQETKSQSGEQKLTDNQEEDIETTTREIESIEDLTEELLETKRFLLSLKEKLSLYNHELSCDIEKKKEKICKKLLIRTNNTKKKDAEKIQKLEKTKGEFENINKDIDKEMSKIDKIVRKTSEKKGRLEGEVEQKKKRLQNEIQPKKTVQSETKQEVENEVNDQSQTVQTQDQMKETNAEQKKDKNQENGVDDITIGQNTLIVPSQPLTVLVGSDVTLPCQLDPVKDLREMVVEWARMDLTPFYVHIRRDGLDFLIGQNPLYLGRTALSESRLQKGDMSLSLTRVKPSDRGTYRCYIPQMDIEAEVTLLVVSVAPPSVSLTKERSGSPVLRCESRGWYPKPELEWLDSEGTVLLRTEAQKEASDELFSVSSRLSVEQKHGNTFTCRVRQKESGQTRETQLILTDEFLEACSSCAVPWVLFGLSLCLVAAGVAAFVFWKLKMKKTRDVTRTDIKQKDCEEALHMLKQVQESQREQKLFDYQEDIETTTREIKSVEDLTEKLLETKRFLFCLEEKLCLYNHELSCDIEKKKEKMKLLLRKKESKKKGAEKMQKWEKTIGEFENINKDIDKEMSKIDKIVRKTSEKKGRLEEEVEQKKKRLQNEIQKKTVQSETKQEVENEVNDQSQTVQTQDQMKETEAEEKNDKNKEISVNHITRLMTPLTFENSKLPMKTQDQIKETEEKNDKNQEKVADDLTSLMSGLTLKKSQLPIKTQEQTEAQSQAMESDKSGSTAAGVI</sequence>
<feature type="compositionally biased region" description="Basic and acidic residues" evidence="11">
    <location>
        <begin position="912"/>
        <end position="928"/>
    </location>
</feature>
<keyword evidence="6" id="KW-1015">Disulfide bond</keyword>
<feature type="region of interest" description="Disordered" evidence="11">
    <location>
        <begin position="405"/>
        <end position="472"/>
    </location>
</feature>
<dbReference type="SMART" id="SM00406">
    <property type="entry name" value="IGv"/>
    <property type="match status" value="2"/>
</dbReference>
<feature type="domain" description="Ig-like" evidence="13">
    <location>
        <begin position="11"/>
        <end position="124"/>
    </location>
</feature>
<dbReference type="InterPro" id="IPR013106">
    <property type="entry name" value="Ig_V-set"/>
</dbReference>
<feature type="compositionally biased region" description="Polar residues" evidence="11">
    <location>
        <begin position="422"/>
        <end position="433"/>
    </location>
</feature>
<dbReference type="InterPro" id="IPR003597">
    <property type="entry name" value="Ig_C1-set"/>
</dbReference>
<dbReference type="Pfam" id="PF07686">
    <property type="entry name" value="V-set"/>
    <property type="match status" value="2"/>
</dbReference>
<dbReference type="EMBL" id="JBBPFD010000010">
    <property type="protein sequence ID" value="KAK7910057.1"/>
    <property type="molecule type" value="Genomic_DNA"/>
</dbReference>
<feature type="compositionally biased region" description="Basic and acidic residues" evidence="11">
    <location>
        <begin position="953"/>
        <end position="971"/>
    </location>
</feature>
<feature type="coiled-coil region" evidence="10">
    <location>
        <begin position="799"/>
        <end position="830"/>
    </location>
</feature>
<keyword evidence="7" id="KW-0325">Glycoprotein</keyword>
<feature type="compositionally biased region" description="Basic and acidic residues" evidence="11">
    <location>
        <begin position="405"/>
        <end position="415"/>
    </location>
</feature>
<feature type="compositionally biased region" description="Polar residues" evidence="11">
    <location>
        <begin position="988"/>
        <end position="1015"/>
    </location>
</feature>
<dbReference type="InterPro" id="IPR053896">
    <property type="entry name" value="BTN3A2-like_Ig-C"/>
</dbReference>
<evidence type="ECO:0000313" key="15">
    <source>
        <dbReference type="Proteomes" id="UP001460270"/>
    </source>
</evidence>
<evidence type="ECO:0000256" key="1">
    <source>
        <dbReference type="ARBA" id="ARBA00004370"/>
    </source>
</evidence>
<keyword evidence="2 12" id="KW-0812">Transmembrane</keyword>
<keyword evidence="4 12" id="KW-1133">Transmembrane helix</keyword>
<feature type="region of interest" description="Disordered" evidence="11">
    <location>
        <begin position="885"/>
        <end position="928"/>
    </location>
</feature>
<feature type="compositionally biased region" description="Polar residues" evidence="11">
    <location>
        <begin position="901"/>
        <end position="911"/>
    </location>
</feature>
<dbReference type="GO" id="GO:0001817">
    <property type="term" value="P:regulation of cytokine production"/>
    <property type="evidence" value="ECO:0007669"/>
    <property type="project" value="TreeGrafter"/>
</dbReference>
<gene>
    <name evidence="14" type="ORF">WMY93_014741</name>
</gene>
<keyword evidence="10" id="KW-0175">Coiled coil</keyword>
<evidence type="ECO:0000256" key="11">
    <source>
        <dbReference type="SAM" id="MobiDB-lite"/>
    </source>
</evidence>
<feature type="transmembrane region" description="Helical" evidence="12">
    <location>
        <begin position="231"/>
        <end position="255"/>
    </location>
</feature>
<dbReference type="FunFam" id="2.60.40.10:FF:000088">
    <property type="entry name" value="Butyrophilin subfamily 1 member A1"/>
    <property type="match status" value="2"/>
</dbReference>
<dbReference type="Proteomes" id="UP001460270">
    <property type="component" value="Unassembled WGS sequence"/>
</dbReference>
<feature type="domain" description="Ig-like" evidence="13">
    <location>
        <begin position="597"/>
        <end position="682"/>
    </location>
</feature>
<dbReference type="InterPro" id="IPR007110">
    <property type="entry name" value="Ig-like_dom"/>
</dbReference>
<feature type="region of interest" description="Disordered" evidence="11">
    <location>
        <begin position="941"/>
        <end position="1015"/>
    </location>
</feature>
<feature type="region of interest" description="Disordered" evidence="11">
    <location>
        <begin position="282"/>
        <end position="304"/>
    </location>
</feature>
<feature type="compositionally biased region" description="Polar residues" evidence="11">
    <location>
        <begin position="443"/>
        <end position="453"/>
    </location>
</feature>
<feature type="domain" description="Ig-like" evidence="13">
    <location>
        <begin position="133"/>
        <end position="218"/>
    </location>
</feature>
<dbReference type="GO" id="GO:0042110">
    <property type="term" value="P:T cell activation"/>
    <property type="evidence" value="ECO:0007669"/>
    <property type="project" value="UniProtKB-ARBA"/>
</dbReference>
<dbReference type="InterPro" id="IPR003599">
    <property type="entry name" value="Ig_sub"/>
</dbReference>
<dbReference type="GO" id="GO:0050852">
    <property type="term" value="P:T cell receptor signaling pathway"/>
    <property type="evidence" value="ECO:0007669"/>
    <property type="project" value="TreeGrafter"/>
</dbReference>
<dbReference type="InterPro" id="IPR013783">
    <property type="entry name" value="Ig-like_fold"/>
</dbReference>
<evidence type="ECO:0000256" key="10">
    <source>
        <dbReference type="SAM" id="Coils"/>
    </source>
</evidence>
<dbReference type="Gene3D" id="2.60.40.10">
    <property type="entry name" value="Immunoglobulins"/>
    <property type="match status" value="4"/>
</dbReference>
<keyword evidence="8" id="KW-0393">Immunoglobulin domain</keyword>
<name>A0AAW0P2F2_9GOBI</name>
<evidence type="ECO:0000313" key="14">
    <source>
        <dbReference type="EMBL" id="KAK7910057.1"/>
    </source>
</evidence>
<keyword evidence="15" id="KW-1185">Reference proteome</keyword>
<comment type="similarity">
    <text evidence="9">Belongs to the SKINT family.</text>
</comment>
<protein>
    <recommendedName>
        <fullName evidence="13">Ig-like domain-containing protein</fullName>
    </recommendedName>
</protein>
<feature type="domain" description="Ig-like" evidence="13">
    <location>
        <begin position="479"/>
        <end position="588"/>
    </location>
</feature>
<dbReference type="GO" id="GO:0050863">
    <property type="term" value="P:regulation of T cell activation"/>
    <property type="evidence" value="ECO:0007669"/>
    <property type="project" value="UniProtKB-ARBA"/>
</dbReference>
<feature type="transmembrane region" description="Helical" evidence="12">
    <location>
        <begin position="698"/>
        <end position="718"/>
    </location>
</feature>
<proteinExistence type="inferred from homology"/>
<evidence type="ECO:0000256" key="4">
    <source>
        <dbReference type="ARBA" id="ARBA00022989"/>
    </source>
</evidence>
<dbReference type="GO" id="GO:1903037">
    <property type="term" value="P:regulation of leukocyte cell-cell adhesion"/>
    <property type="evidence" value="ECO:0007669"/>
    <property type="project" value="UniProtKB-ARBA"/>
</dbReference>
<dbReference type="AlphaFoldDB" id="A0AAW0P2F2"/>
<accession>A0AAW0P2F2</accession>
<evidence type="ECO:0000256" key="7">
    <source>
        <dbReference type="ARBA" id="ARBA00023180"/>
    </source>
</evidence>
<dbReference type="PANTHER" id="PTHR24100">
    <property type="entry name" value="BUTYROPHILIN"/>
    <property type="match status" value="1"/>
</dbReference>
<keyword evidence="3" id="KW-0732">Signal</keyword>
<evidence type="ECO:0000256" key="5">
    <source>
        <dbReference type="ARBA" id="ARBA00023136"/>
    </source>
</evidence>
<evidence type="ECO:0000259" key="13">
    <source>
        <dbReference type="PROSITE" id="PS50835"/>
    </source>
</evidence>
<dbReference type="SUPFAM" id="SSF48726">
    <property type="entry name" value="Immunoglobulin"/>
    <property type="match status" value="4"/>
</dbReference>
<evidence type="ECO:0000256" key="6">
    <source>
        <dbReference type="ARBA" id="ARBA00023157"/>
    </source>
</evidence>